<organism evidence="1 2">
    <name type="scientific">Streblomastix strix</name>
    <dbReference type="NCBI Taxonomy" id="222440"/>
    <lineage>
        <taxon>Eukaryota</taxon>
        <taxon>Metamonada</taxon>
        <taxon>Preaxostyla</taxon>
        <taxon>Oxymonadida</taxon>
        <taxon>Streblomastigidae</taxon>
        <taxon>Streblomastix</taxon>
    </lineage>
</organism>
<sequence length="72" mass="8583">MCKPLYDPKTGEKLQVEKIEKDKMWEKEKQGQLKELESRNRKDKAEFETTGRDIIITIESITQTQRTINKQE</sequence>
<comment type="caution">
    <text evidence="1">The sequence shown here is derived from an EMBL/GenBank/DDBJ whole genome shotgun (WGS) entry which is preliminary data.</text>
</comment>
<accession>A0A5J4WSW8</accession>
<dbReference type="AlphaFoldDB" id="A0A5J4WSW8"/>
<evidence type="ECO:0000313" key="1">
    <source>
        <dbReference type="EMBL" id="KAA6398038.1"/>
    </source>
</evidence>
<dbReference type="EMBL" id="SNRW01001047">
    <property type="protein sequence ID" value="KAA6398038.1"/>
    <property type="molecule type" value="Genomic_DNA"/>
</dbReference>
<proteinExistence type="predicted"/>
<gene>
    <name evidence="1" type="ORF">EZS28_006435</name>
</gene>
<reference evidence="1 2" key="1">
    <citation type="submission" date="2019-03" db="EMBL/GenBank/DDBJ databases">
        <title>Single cell metagenomics reveals metabolic interactions within the superorganism composed of flagellate Streblomastix strix and complex community of Bacteroidetes bacteria on its surface.</title>
        <authorList>
            <person name="Treitli S.C."/>
            <person name="Kolisko M."/>
            <person name="Husnik F."/>
            <person name="Keeling P."/>
            <person name="Hampl V."/>
        </authorList>
    </citation>
    <scope>NUCLEOTIDE SEQUENCE [LARGE SCALE GENOMIC DNA]</scope>
    <source>
        <strain evidence="1">ST1C</strain>
    </source>
</reference>
<name>A0A5J4WSW8_9EUKA</name>
<dbReference type="Proteomes" id="UP000324800">
    <property type="component" value="Unassembled WGS sequence"/>
</dbReference>
<protein>
    <submittedName>
        <fullName evidence="1">Uncharacterized protein</fullName>
    </submittedName>
</protein>
<evidence type="ECO:0000313" key="2">
    <source>
        <dbReference type="Proteomes" id="UP000324800"/>
    </source>
</evidence>